<evidence type="ECO:0000259" key="2">
    <source>
        <dbReference type="PROSITE" id="PS50835"/>
    </source>
</evidence>
<name>A0A183SC93_SCHSO</name>
<dbReference type="GO" id="GO:0030424">
    <property type="term" value="C:axon"/>
    <property type="evidence" value="ECO:0007669"/>
    <property type="project" value="TreeGrafter"/>
</dbReference>
<dbReference type="GO" id="GO:0070593">
    <property type="term" value="P:dendrite self-avoidance"/>
    <property type="evidence" value="ECO:0007669"/>
    <property type="project" value="TreeGrafter"/>
</dbReference>
<dbReference type="EMBL" id="UYSU01007877">
    <property type="protein sequence ID" value="VDL88226.1"/>
    <property type="molecule type" value="Genomic_DNA"/>
</dbReference>
<evidence type="ECO:0000313" key="4">
    <source>
        <dbReference type="Proteomes" id="UP000275846"/>
    </source>
</evidence>
<proteinExistence type="predicted"/>
<reference evidence="5" key="1">
    <citation type="submission" date="2016-06" db="UniProtKB">
        <authorList>
            <consortium name="WormBaseParasite"/>
        </authorList>
    </citation>
    <scope>IDENTIFICATION</scope>
</reference>
<dbReference type="SUPFAM" id="SSF48726">
    <property type="entry name" value="Immunoglobulin"/>
    <property type="match status" value="1"/>
</dbReference>
<dbReference type="OrthoDB" id="6244967at2759"/>
<dbReference type="WBParaSite" id="SSLN_0000190901-mRNA-1">
    <property type="protein sequence ID" value="SSLN_0000190901-mRNA-1"/>
    <property type="gene ID" value="SSLN_0000190901"/>
</dbReference>
<dbReference type="STRING" id="70667.A0A183SC93"/>
<reference evidence="3 4" key="2">
    <citation type="submission" date="2018-11" db="EMBL/GenBank/DDBJ databases">
        <authorList>
            <consortium name="Pathogen Informatics"/>
        </authorList>
    </citation>
    <scope>NUCLEOTIDE SEQUENCE [LARGE SCALE GENOMIC DNA]</scope>
    <source>
        <strain evidence="3 4">NST_G2</strain>
    </source>
</reference>
<dbReference type="Proteomes" id="UP000275846">
    <property type="component" value="Unassembled WGS sequence"/>
</dbReference>
<sequence>MILKNLTVDDIAVIQCNASNSFGYVFVNAYVNVLREPPFIYEPPQGKLHLVDGASALITCRSYSAPKALVSWRKDGRPINGGRYQIQSNGDLAIEVVLRPFYPFVLVNCRLCI</sequence>
<dbReference type="GO" id="GO:0007156">
    <property type="term" value="P:homophilic cell adhesion via plasma membrane adhesion molecules"/>
    <property type="evidence" value="ECO:0007669"/>
    <property type="project" value="TreeGrafter"/>
</dbReference>
<gene>
    <name evidence="3" type="ORF">SSLN_LOCUS1841</name>
</gene>
<dbReference type="PANTHER" id="PTHR10075">
    <property type="entry name" value="BASIGIN RELATED"/>
    <property type="match status" value="1"/>
</dbReference>
<dbReference type="PANTHER" id="PTHR10075:SF100">
    <property type="entry name" value="FASCICLIN-2"/>
    <property type="match status" value="1"/>
</dbReference>
<dbReference type="InterPro" id="IPR013783">
    <property type="entry name" value="Ig-like_fold"/>
</dbReference>
<organism evidence="5">
    <name type="scientific">Schistocephalus solidus</name>
    <name type="common">Tapeworm</name>
    <dbReference type="NCBI Taxonomy" id="70667"/>
    <lineage>
        <taxon>Eukaryota</taxon>
        <taxon>Metazoa</taxon>
        <taxon>Spiralia</taxon>
        <taxon>Lophotrochozoa</taxon>
        <taxon>Platyhelminthes</taxon>
        <taxon>Cestoda</taxon>
        <taxon>Eucestoda</taxon>
        <taxon>Diphyllobothriidea</taxon>
        <taxon>Diphyllobothriidae</taxon>
        <taxon>Schistocephalus</taxon>
    </lineage>
</organism>
<keyword evidence="1" id="KW-0393">Immunoglobulin domain</keyword>
<feature type="domain" description="Ig-like" evidence="2">
    <location>
        <begin position="37"/>
        <end position="76"/>
    </location>
</feature>
<dbReference type="GO" id="GO:0007411">
    <property type="term" value="P:axon guidance"/>
    <property type="evidence" value="ECO:0007669"/>
    <property type="project" value="TreeGrafter"/>
</dbReference>
<dbReference type="InterPro" id="IPR036179">
    <property type="entry name" value="Ig-like_dom_sf"/>
</dbReference>
<protein>
    <submittedName>
        <fullName evidence="5">Ig-like domain-containing protein</fullName>
    </submittedName>
</protein>
<dbReference type="InterPro" id="IPR007110">
    <property type="entry name" value="Ig-like_dom"/>
</dbReference>
<evidence type="ECO:0000256" key="1">
    <source>
        <dbReference type="ARBA" id="ARBA00023319"/>
    </source>
</evidence>
<dbReference type="GO" id="GO:0098632">
    <property type="term" value="F:cell-cell adhesion mediator activity"/>
    <property type="evidence" value="ECO:0007669"/>
    <property type="project" value="TreeGrafter"/>
</dbReference>
<dbReference type="PROSITE" id="PS50835">
    <property type="entry name" value="IG_LIKE"/>
    <property type="match status" value="1"/>
</dbReference>
<evidence type="ECO:0000313" key="5">
    <source>
        <dbReference type="WBParaSite" id="SSLN_0000190901-mRNA-1"/>
    </source>
</evidence>
<dbReference type="GO" id="GO:0005886">
    <property type="term" value="C:plasma membrane"/>
    <property type="evidence" value="ECO:0007669"/>
    <property type="project" value="TreeGrafter"/>
</dbReference>
<dbReference type="AlphaFoldDB" id="A0A183SC93"/>
<accession>A0A183SC93</accession>
<evidence type="ECO:0000313" key="3">
    <source>
        <dbReference type="EMBL" id="VDL88226.1"/>
    </source>
</evidence>
<keyword evidence="4" id="KW-1185">Reference proteome</keyword>
<dbReference type="Gene3D" id="2.60.40.10">
    <property type="entry name" value="Immunoglobulins"/>
    <property type="match status" value="1"/>
</dbReference>